<dbReference type="EMBL" id="MK411291">
    <property type="protein sequence ID" value="QCQ67328.1"/>
    <property type="molecule type" value="Genomic_DNA"/>
</dbReference>
<evidence type="ECO:0000313" key="3">
    <source>
        <dbReference type="EMBL" id="QCQ67328.1"/>
    </source>
</evidence>
<dbReference type="Pfam" id="PF06096">
    <property type="entry name" value="Baculo_8kDa"/>
    <property type="match status" value="1"/>
</dbReference>
<dbReference type="EMBL" id="MK411292">
    <property type="protein sequence ID" value="QCQ67488.1"/>
    <property type="molecule type" value="Genomic_DNA"/>
</dbReference>
<feature type="region of interest" description="Disordered" evidence="1">
    <location>
        <begin position="45"/>
        <end position="92"/>
    </location>
</feature>
<evidence type="ECO:0000313" key="5">
    <source>
        <dbReference type="EMBL" id="QCQ67647.1"/>
    </source>
</evidence>
<sequence>MHDYPRRPLQPTSLHDGNLPLETYLAIISSRAAQRLQCQETLADFESDGELDWEEEEEESAPAELDDDDDNDENSAHGPAARRDVARDRLLL</sequence>
<proteinExistence type="predicted"/>
<dbReference type="EMBL" id="MK411293">
    <property type="protein sequence ID" value="QCQ67647.1"/>
    <property type="molecule type" value="Genomic_DNA"/>
</dbReference>
<protein>
    <submittedName>
        <fullName evidence="2">Uncharacterized protein</fullName>
    </submittedName>
</protein>
<reference evidence="2" key="1">
    <citation type="journal article" date="2015" name="Genome Announc.">
        <title>Complete Genome Sequence of the Strain of Lymantria dispar Multiple Nucleopolyhedrovirus Found in the Gypsy Moth Biopesticide Virin-ENSh.</title>
        <authorList>
            <person name="Harrison R.L."/>
            <person name="Rowley D.L."/>
        </authorList>
    </citation>
    <scope>NUCLEOTIDE SEQUENCE</scope>
    <source>
        <strain evidence="2">3029</strain>
    </source>
</reference>
<reference evidence="3" key="2">
    <citation type="submission" date="2019-01" db="EMBL/GenBank/DDBJ databases">
        <title>New Siberian Lymantria dispar nucleopolyhedrovirus strain forms single nucleocapsids within cubic polyhedra.</title>
        <authorList>
            <person name="Pavlushin S.V."/>
            <person name="Ilinsky Y.Y."/>
            <person name="Belousova I.A."/>
            <person name="Bayborodin S.I."/>
            <person name="Lunev E.A."/>
            <person name="Toshchakov S.V."/>
            <person name="Martemyanov V.V."/>
        </authorList>
    </citation>
    <scope>NUCLEOTIDE SEQUENCE</scope>
    <source>
        <strain evidence="3">LDMN_Nsk06_pass_01_repl_01</strain>
        <strain evidence="4">LDMN_Nsk07_pass_01_repl_02</strain>
        <strain evidence="5">LDMN_Nsk15_pass_02_repl_01</strain>
    </source>
</reference>
<organismHost>
    <name type="scientific">Lepidoptera</name>
    <name type="common">moths &amp; butterflies</name>
    <dbReference type="NCBI Taxonomy" id="7088"/>
</organismHost>
<feature type="compositionally biased region" description="Acidic residues" evidence="1">
    <location>
        <begin position="45"/>
        <end position="73"/>
    </location>
</feature>
<dbReference type="EMBL" id="KM386655">
    <property type="protein sequence ID" value="AIX47915.1"/>
    <property type="molecule type" value="Genomic_DNA"/>
</dbReference>
<evidence type="ECO:0000313" key="4">
    <source>
        <dbReference type="EMBL" id="QCQ67488.1"/>
    </source>
</evidence>
<name>A0A0A0Z124_NPVLD</name>
<evidence type="ECO:0000256" key="1">
    <source>
        <dbReference type="SAM" id="MobiDB-lite"/>
    </source>
</evidence>
<dbReference type="InterPro" id="IPR009289">
    <property type="entry name" value="Baculo_8kDa"/>
</dbReference>
<accession>A0A0A0Z124</accession>
<organism evidence="2">
    <name type="scientific">Lymantria dispar multicapsid nuclear polyhedrosis virus</name>
    <name type="common">LdMNPV</name>
    <dbReference type="NCBI Taxonomy" id="10449"/>
    <lineage>
        <taxon>Viruses</taxon>
        <taxon>Viruses incertae sedis</taxon>
        <taxon>Naldaviricetes</taxon>
        <taxon>Lefavirales</taxon>
        <taxon>Baculoviridae</taxon>
        <taxon>Alphabaculovirus</taxon>
        <taxon>Alphabaculovirus lydisparis</taxon>
    </lineage>
</organism>
<feature type="compositionally biased region" description="Basic and acidic residues" evidence="1">
    <location>
        <begin position="81"/>
        <end position="92"/>
    </location>
</feature>
<evidence type="ECO:0000313" key="2">
    <source>
        <dbReference type="EMBL" id="AIX47915.1"/>
    </source>
</evidence>